<dbReference type="SUPFAM" id="SSF81301">
    <property type="entry name" value="Nucleotidyltransferase"/>
    <property type="match status" value="1"/>
</dbReference>
<name>E6Q696_9ZZZZ</name>
<dbReference type="InterPro" id="IPR043519">
    <property type="entry name" value="NT_sf"/>
</dbReference>
<evidence type="ECO:0000313" key="1">
    <source>
        <dbReference type="EMBL" id="CBI02719.1"/>
    </source>
</evidence>
<dbReference type="EMBL" id="CABO01000040">
    <property type="protein sequence ID" value="CBI02719.1"/>
    <property type="molecule type" value="Genomic_DNA"/>
</dbReference>
<dbReference type="Gene3D" id="3.30.460.10">
    <property type="entry name" value="Beta Polymerase, domain 2"/>
    <property type="match status" value="1"/>
</dbReference>
<reference evidence="1" key="1">
    <citation type="submission" date="2009-10" db="EMBL/GenBank/DDBJ databases">
        <title>Diversity of trophic interactions inside an arsenic-rich microbial ecosystem.</title>
        <authorList>
            <person name="Bertin P.N."/>
            <person name="Heinrich-Salmeron A."/>
            <person name="Pelletier E."/>
            <person name="Goulhen-Chollet F."/>
            <person name="Arsene-Ploetze F."/>
            <person name="Gallien S."/>
            <person name="Calteau A."/>
            <person name="Vallenet D."/>
            <person name="Casiot C."/>
            <person name="Chane-Woon-Ming B."/>
            <person name="Giloteaux L."/>
            <person name="Barakat M."/>
            <person name="Bonnefoy V."/>
            <person name="Bruneel O."/>
            <person name="Chandler M."/>
            <person name="Cleiss J."/>
            <person name="Duran R."/>
            <person name="Elbaz-Poulichet F."/>
            <person name="Fonknechten N."/>
            <person name="Lauga B."/>
            <person name="Mornico D."/>
            <person name="Ortet P."/>
            <person name="Schaeffer C."/>
            <person name="Siguier P."/>
            <person name="Alexander Thil Smith A."/>
            <person name="Van Dorsselaer A."/>
            <person name="Weissenbach J."/>
            <person name="Medigue C."/>
            <person name="Le Paslier D."/>
        </authorList>
    </citation>
    <scope>NUCLEOTIDE SEQUENCE</scope>
</reference>
<accession>E6Q696</accession>
<organism evidence="1">
    <name type="scientific">mine drainage metagenome</name>
    <dbReference type="NCBI Taxonomy" id="410659"/>
    <lineage>
        <taxon>unclassified sequences</taxon>
        <taxon>metagenomes</taxon>
        <taxon>ecological metagenomes</taxon>
    </lineage>
</organism>
<dbReference type="Pfam" id="PF02410">
    <property type="entry name" value="RsfS"/>
    <property type="match status" value="1"/>
</dbReference>
<comment type="caution">
    <text evidence="1">The sequence shown here is derived from an EMBL/GenBank/DDBJ whole genome shotgun (WGS) entry which is preliminary data.</text>
</comment>
<sequence>MGAVIVHIFTPEQRTFYNLERLWGEPLPTSREEQA</sequence>
<protein>
    <submittedName>
        <fullName evidence="1">Iojap-related protein</fullName>
    </submittedName>
</protein>
<gene>
    <name evidence="1" type="ORF">CARN4_2565</name>
</gene>
<proteinExistence type="predicted"/>
<dbReference type="AlphaFoldDB" id="E6Q696"/>